<comment type="caution">
    <text evidence="1">The sequence shown here is derived from an EMBL/GenBank/DDBJ whole genome shotgun (WGS) entry which is preliminary data.</text>
</comment>
<name>K1RUN3_9ZZZZ</name>
<organism evidence="1">
    <name type="scientific">human gut metagenome</name>
    <dbReference type="NCBI Taxonomy" id="408170"/>
    <lineage>
        <taxon>unclassified sequences</taxon>
        <taxon>metagenomes</taxon>
        <taxon>organismal metagenomes</taxon>
    </lineage>
</organism>
<dbReference type="EMBL" id="AJWY01013968">
    <property type="protein sequence ID" value="EKC45235.1"/>
    <property type="molecule type" value="Genomic_DNA"/>
</dbReference>
<dbReference type="AlphaFoldDB" id="K1RUN3"/>
<evidence type="ECO:0000313" key="1">
    <source>
        <dbReference type="EMBL" id="EKC45235.1"/>
    </source>
</evidence>
<protein>
    <submittedName>
        <fullName evidence="1">Uncharacterized protein</fullName>
    </submittedName>
</protein>
<gene>
    <name evidence="1" type="ORF">LEA_20324</name>
</gene>
<sequence>MNKVLTETDQVIAESIVGNDLFLKKTMKDKLASIASIDIIIVDFTALADTDAEIMEAVESIRIMDYKVRFIFVMPYKAEGDPFLKECFYAGIYDLIISDQYLEISEQLAVCVTEGMRYKDALKYRDAAINDQPKEAAISRKTMIGIAGAGIRSGATHNSIVLGNFLRANNQMTAVLEYAQRPALQSVCEATGASFYNEGYFSLKGVDYYPECDRERLTAVAGRLYDYIIMDFGNYADADQILFNKCDVRIIISGSKPWELANLEEVFRSQEEEVLKKYHFCFLGTTNNRLQKEIIKHMEPLENIYFLEYNEDPLACDHFPEGFEILRDYLEPVKKEKKKKSLL</sequence>
<proteinExistence type="predicted"/>
<accession>K1RUN3</accession>
<reference evidence="1" key="1">
    <citation type="journal article" date="2013" name="Environ. Microbiol.">
        <title>Microbiota from the distal guts of lean and obese adolescents exhibit partial functional redundancy besides clear differences in community structure.</title>
        <authorList>
            <person name="Ferrer M."/>
            <person name="Ruiz A."/>
            <person name="Lanza F."/>
            <person name="Haange S.B."/>
            <person name="Oberbach A."/>
            <person name="Till H."/>
            <person name="Bargiela R."/>
            <person name="Campoy C."/>
            <person name="Segura M.T."/>
            <person name="Richter M."/>
            <person name="von Bergen M."/>
            <person name="Seifert J."/>
            <person name="Suarez A."/>
        </authorList>
    </citation>
    <scope>NUCLEOTIDE SEQUENCE</scope>
</reference>